<name>A0ABR1P006_DIAER</name>
<evidence type="ECO:0000256" key="1">
    <source>
        <dbReference type="SAM" id="MobiDB-lite"/>
    </source>
</evidence>
<organism evidence="2 3">
    <name type="scientific">Diaporthe eres</name>
    <name type="common">Phomopsis oblonga</name>
    <dbReference type="NCBI Taxonomy" id="83184"/>
    <lineage>
        <taxon>Eukaryota</taxon>
        <taxon>Fungi</taxon>
        <taxon>Dikarya</taxon>
        <taxon>Ascomycota</taxon>
        <taxon>Pezizomycotina</taxon>
        <taxon>Sordariomycetes</taxon>
        <taxon>Sordariomycetidae</taxon>
        <taxon>Diaporthales</taxon>
        <taxon>Diaporthaceae</taxon>
        <taxon>Diaporthe</taxon>
        <taxon>Diaporthe eres species complex</taxon>
    </lineage>
</organism>
<reference evidence="2 3" key="1">
    <citation type="submission" date="2024-02" db="EMBL/GenBank/DDBJ databases">
        <title>De novo assembly and annotation of 12 fungi associated with fruit tree decline syndrome in Ontario, Canada.</title>
        <authorList>
            <person name="Sulman M."/>
            <person name="Ellouze W."/>
            <person name="Ilyukhin E."/>
        </authorList>
    </citation>
    <scope>NUCLEOTIDE SEQUENCE [LARGE SCALE GENOMIC DNA]</scope>
    <source>
        <strain evidence="2 3">M169</strain>
    </source>
</reference>
<feature type="region of interest" description="Disordered" evidence="1">
    <location>
        <begin position="1"/>
        <end position="24"/>
    </location>
</feature>
<dbReference type="Proteomes" id="UP001430848">
    <property type="component" value="Unassembled WGS sequence"/>
</dbReference>
<evidence type="ECO:0000313" key="3">
    <source>
        <dbReference type="Proteomes" id="UP001430848"/>
    </source>
</evidence>
<dbReference type="EMBL" id="JAKNSF020000069">
    <property type="protein sequence ID" value="KAK7721686.1"/>
    <property type="molecule type" value="Genomic_DNA"/>
</dbReference>
<evidence type="ECO:0000313" key="2">
    <source>
        <dbReference type="EMBL" id="KAK7721686.1"/>
    </source>
</evidence>
<feature type="compositionally biased region" description="Basic residues" evidence="1">
    <location>
        <begin position="1"/>
        <end position="11"/>
    </location>
</feature>
<comment type="caution">
    <text evidence="2">The sequence shown here is derived from an EMBL/GenBank/DDBJ whole genome shotgun (WGS) entry which is preliminary data.</text>
</comment>
<keyword evidence="3" id="KW-1185">Reference proteome</keyword>
<gene>
    <name evidence="2" type="ORF">SLS63_009469</name>
</gene>
<accession>A0ABR1P006</accession>
<protein>
    <submittedName>
        <fullName evidence="2">Uncharacterized protein</fullName>
    </submittedName>
</protein>
<proteinExistence type="predicted"/>
<sequence>MGQCHSSHRAKPTSEFDPASDEISEAAKQKKIRDVYNQLETNGIRILQTGKTESVALDTDEGELALRDIWTSGACQSVSAARQAIFLELEHRHPYLHYKKPVAAAVSPSLDGFEYRFYTKNYKDNDALVAYIVDRRKNPPRSSYSTMLVDMVVAEMSSVTPPAVSGPAMTGITAANDILDANEPYVVAVVAAYDEAVKTTDGKTETQLGLAADHVSYR</sequence>